<dbReference type="Proteomes" id="UP000647241">
    <property type="component" value="Unassembled WGS sequence"/>
</dbReference>
<evidence type="ECO:0000313" key="3">
    <source>
        <dbReference type="Proteomes" id="UP000647241"/>
    </source>
</evidence>
<evidence type="ECO:0000313" key="2">
    <source>
        <dbReference type="EMBL" id="GGG66800.1"/>
    </source>
</evidence>
<proteinExistence type="predicted"/>
<comment type="caution">
    <text evidence="2">The sequence shown here is derived from an EMBL/GenBank/DDBJ whole genome shotgun (WGS) entry which is preliminary data.</text>
</comment>
<reference evidence="2" key="1">
    <citation type="journal article" date="2014" name="Int. J. Syst. Evol. Microbiol.">
        <title>Complete genome sequence of Corynebacterium casei LMG S-19264T (=DSM 44701T), isolated from a smear-ripened cheese.</title>
        <authorList>
            <consortium name="US DOE Joint Genome Institute (JGI-PGF)"/>
            <person name="Walter F."/>
            <person name="Albersmeier A."/>
            <person name="Kalinowski J."/>
            <person name="Ruckert C."/>
        </authorList>
    </citation>
    <scope>NUCLEOTIDE SEQUENCE</scope>
    <source>
        <strain evidence="2">CGMCC 1.12997</strain>
    </source>
</reference>
<name>A0A917LYA9_9BACT</name>
<feature type="domain" description="SnoaL-like" evidence="1">
    <location>
        <begin position="8"/>
        <end position="110"/>
    </location>
</feature>
<dbReference type="Gene3D" id="3.10.450.50">
    <property type="match status" value="1"/>
</dbReference>
<gene>
    <name evidence="2" type="ORF">GCM10011585_05830</name>
</gene>
<dbReference type="AlphaFoldDB" id="A0A917LYA9"/>
<dbReference type="Pfam" id="PF12680">
    <property type="entry name" value="SnoaL_2"/>
    <property type="match status" value="1"/>
</dbReference>
<dbReference type="SUPFAM" id="SSF54427">
    <property type="entry name" value="NTF2-like"/>
    <property type="match status" value="1"/>
</dbReference>
<dbReference type="RefSeq" id="WP_188552621.1">
    <property type="nucleotide sequence ID" value="NZ_BMGT01000001.1"/>
</dbReference>
<protein>
    <recommendedName>
        <fullName evidence="1">SnoaL-like domain-containing protein</fullName>
    </recommendedName>
</protein>
<accession>A0A917LYA9</accession>
<dbReference type="InterPro" id="IPR037401">
    <property type="entry name" value="SnoaL-like"/>
</dbReference>
<evidence type="ECO:0000259" key="1">
    <source>
        <dbReference type="Pfam" id="PF12680"/>
    </source>
</evidence>
<dbReference type="InterPro" id="IPR032710">
    <property type="entry name" value="NTF2-like_dom_sf"/>
</dbReference>
<reference evidence="2" key="2">
    <citation type="submission" date="2020-09" db="EMBL/GenBank/DDBJ databases">
        <authorList>
            <person name="Sun Q."/>
            <person name="Zhou Y."/>
        </authorList>
    </citation>
    <scope>NUCLEOTIDE SEQUENCE</scope>
    <source>
        <strain evidence="2">CGMCC 1.12997</strain>
    </source>
</reference>
<dbReference type="EMBL" id="BMGT01000001">
    <property type="protein sequence ID" value="GGG66800.1"/>
    <property type="molecule type" value="Genomic_DNA"/>
</dbReference>
<keyword evidence="3" id="KW-1185">Reference proteome</keyword>
<organism evidence="2 3">
    <name type="scientific">Edaphobacter dinghuensis</name>
    <dbReference type="NCBI Taxonomy" id="1560005"/>
    <lineage>
        <taxon>Bacteria</taxon>
        <taxon>Pseudomonadati</taxon>
        <taxon>Acidobacteriota</taxon>
        <taxon>Terriglobia</taxon>
        <taxon>Terriglobales</taxon>
        <taxon>Acidobacteriaceae</taxon>
        <taxon>Edaphobacter</taxon>
    </lineage>
</organism>
<sequence>MADTEILIERAYSAFNKRDIDGALALMTEDVSWPKASEGGRVVGKEEIRAYWMRQWGEFDPYVDPLVITEGDGGKVRVRVHQLVRSLEGDVLADGEVLHVFTVKSGLIAAMELGDEADAAAGPSAAFSHRH</sequence>